<dbReference type="InterPro" id="IPR036852">
    <property type="entry name" value="Peptidase_S8/S53_dom_sf"/>
</dbReference>
<evidence type="ECO:0000259" key="13">
    <source>
        <dbReference type="Pfam" id="PF21223"/>
    </source>
</evidence>
<evidence type="ECO:0000256" key="6">
    <source>
        <dbReference type="ARBA" id="ARBA00022670"/>
    </source>
</evidence>
<dbReference type="Gene3D" id="1.25.40.710">
    <property type="match status" value="1"/>
</dbReference>
<feature type="domain" description="Tripeptidyl peptidase II second Ig-like" evidence="12">
    <location>
        <begin position="893"/>
        <end position="1077"/>
    </location>
</feature>
<sequence>MPCTSLVKSGDGNGAVRSFKLKVSTFLASQMPKKEIGADRFIEAHPQYDGRGVVIAIFDSGVDPAAAGLRVTSDGKPKVIDVIDCTGSGDVDTSTVAKADDGVCIRGASGASLVINSSWKNPSGEWHVGCKLVYELFTDTLVSRVKDYSLSINSSYLQKERKRRWDEKNQEAIAETVKKLDEFDKKHTKVEDVHLKRVREDLQNRVDLLRKQADSYDDKGPVIDAVVWHDGELWRAALDTRSLEDESGCGKLADFVPLTNYRLEQKHGVFSKLDACTFVLNVYNGGNILSIVTDSSPHATHVADLAMLILYEDGFMLCMVFVKEPLLNGVAPGAQIVSCKIGDSRLGSMETGTGLTRALIAAVEAWYNLCEQFWHQLPQFRGCFTVGQEHKCDLINMSYGEPTLLPDYGRFVDLVDEAVNKHRLIFVSSAGNNGPALTTVGAPGGTSSSIIGVGAYVSPAMAAGAHLLVEPPAEGLEYTWSSRGPTVDGDLGVCISAPGGAVAPVPTWTLQRRMLMNGTSMASPSACGGVALIVSAMKAEGIPVSPYSLRKALENTSIPVGALPEEKLTAGQGLMQLLLRREASILGSLYIVTNPQSPLQLCGQRKERERTRVELALEKPLYLSGGIYWTVEIAPKFHEDANNLDQLVPFEECIELHSTGEGVVRAPEYLLLTHNGRSFRLLSFPYCVTGEVERLQRNFFLTQRDEAKSIVVDPINLSDGLHYYEVYGIDSKAPWRGPLFRIPVTITKPVVVKSRPPLISFQGISFEPGQIERRFIEVPFGATWVEATMRTYGFDTARRFFIDTVQLSPLQRPIKWESVATFSSPSSKSFSFQVEGGRTMELAVAQFWSSGIGSHETTVVDFEIAFRGINISKEDVVLDGSEAPVRIDAEALMSTEKLVPSAVLNKIRVPYRPIDCKLHALSADRDKLPSGKQILALTLTYKFKLEDDTELKPQIPLLNNRIYDNKFESQFYMISDVNKRVHAMGDVYPDSTKLPKGEYTVQLYLRHDNVHYLEKMKQLVLFIERKLEEKDIIRLNFYSQPDGPLTGDGSFKSSDLVPGVKEAFYVGPPAKDRLPKNSREGSVLFGPISYQEGKSLQKNPASYQISYFVPPIKLDEDKGKSSTDTKTVSERLEEEVRDAKIKVLASLNQGTDEERAEWKKLSQSLKTSVEFPCIIPFALISCSSEYPEYTTLLAKILEGVLSRSNIEDKIHHFKEIISAADEVVASIDRDELARCCALRSDPEDEATEKMKKKMETTREQLTEALYQRGLALAELEALKSGSTADKADSHAASESDVRSDMFEENFKELKKWADLKSSKYGILSVLRERHHGRLGTALKVLNDMIQEDGNPPKKKLYELKISLLDQIGWSHLVVYEKQWMQVRFPSSLPLF</sequence>
<dbReference type="PANTHER" id="PTHR43806:SF14">
    <property type="entry name" value="TRIPEPTIDYL-PEPTIDASE 2"/>
    <property type="match status" value="1"/>
</dbReference>
<evidence type="ECO:0000259" key="11">
    <source>
        <dbReference type="Pfam" id="PF00082"/>
    </source>
</evidence>
<dbReference type="FunFam" id="3.40.50.200:FF:000009">
    <property type="entry name" value="tripeptidyl-peptidase 2 isoform X1"/>
    <property type="match status" value="1"/>
</dbReference>
<keyword evidence="5" id="KW-0031">Aminopeptidase</keyword>
<dbReference type="InterPro" id="IPR023828">
    <property type="entry name" value="Peptidase_S8_Ser-AS"/>
</dbReference>
<dbReference type="Gene3D" id="3.40.50.200">
    <property type="entry name" value="Peptidase S8/S53 domain"/>
    <property type="match status" value="2"/>
</dbReference>
<dbReference type="GO" id="GO:0005829">
    <property type="term" value="C:cytosol"/>
    <property type="evidence" value="ECO:0007669"/>
    <property type="project" value="TreeGrafter"/>
</dbReference>
<dbReference type="PROSITE" id="PS00138">
    <property type="entry name" value="SUBTILASE_SER"/>
    <property type="match status" value="1"/>
</dbReference>
<dbReference type="PANTHER" id="PTHR43806">
    <property type="entry name" value="PEPTIDASE S8"/>
    <property type="match status" value="1"/>
</dbReference>
<feature type="active site" description="Charge relay system" evidence="10">
    <location>
        <position position="59"/>
    </location>
</feature>
<feature type="domain" description="Tripeptidyl-peptidase II galactose-binding" evidence="14">
    <location>
        <begin position="766"/>
        <end position="850"/>
    </location>
</feature>
<feature type="active site" description="Charge relay system" evidence="10">
    <location>
        <position position="520"/>
    </location>
</feature>
<dbReference type="InterPro" id="IPR046940">
    <property type="entry name" value="TPPII_Ig-like_sf"/>
</dbReference>
<feature type="domain" description="Tripeptidyl-peptidase II first Ig-like" evidence="13">
    <location>
        <begin position="701"/>
        <end position="746"/>
    </location>
</feature>
<keyword evidence="6 10" id="KW-0645">Protease</keyword>
<dbReference type="GO" id="GO:0008240">
    <property type="term" value="F:tripeptidyl-peptidase activity"/>
    <property type="evidence" value="ECO:0007669"/>
    <property type="project" value="UniProtKB-EC"/>
</dbReference>
<dbReference type="InterPro" id="IPR048384">
    <property type="entry name" value="TPPII_GBD"/>
</dbReference>
<evidence type="ECO:0000256" key="4">
    <source>
        <dbReference type="ARBA" id="ARBA00020244"/>
    </source>
</evidence>
<evidence type="ECO:0000256" key="10">
    <source>
        <dbReference type="PROSITE-ProRule" id="PRU01240"/>
    </source>
</evidence>
<keyword evidence="8 10" id="KW-0720">Serine protease</keyword>
<accession>A0AAE1VAV2</accession>
<comment type="caution">
    <text evidence="15">The sequence shown here is derived from an EMBL/GenBank/DDBJ whole genome shotgun (WGS) entry which is preliminary data.</text>
</comment>
<dbReference type="SUPFAM" id="SSF52743">
    <property type="entry name" value="Subtilisin-like"/>
    <property type="match status" value="1"/>
</dbReference>
<dbReference type="PRINTS" id="PR00723">
    <property type="entry name" value="SUBTILISIN"/>
</dbReference>
<dbReference type="Gene3D" id="6.10.250.3080">
    <property type="match status" value="1"/>
</dbReference>
<evidence type="ECO:0000256" key="9">
    <source>
        <dbReference type="ARBA" id="ARBA00075739"/>
    </source>
</evidence>
<dbReference type="Pfam" id="PF21316">
    <property type="entry name" value="TPPII_GBD"/>
    <property type="match status" value="1"/>
</dbReference>
<evidence type="ECO:0000256" key="8">
    <source>
        <dbReference type="ARBA" id="ARBA00022825"/>
    </source>
</evidence>
<dbReference type="GO" id="GO:0006508">
    <property type="term" value="P:proteolysis"/>
    <property type="evidence" value="ECO:0007669"/>
    <property type="project" value="UniProtKB-KW"/>
</dbReference>
<dbReference type="CDD" id="cd04857">
    <property type="entry name" value="Peptidases_S8_Tripeptidyl_Aminopeptidase_II"/>
    <property type="match status" value="1"/>
</dbReference>
<comment type="similarity">
    <text evidence="2 10">Belongs to the peptidase S8 family.</text>
</comment>
<dbReference type="InterPro" id="IPR046939">
    <property type="entry name" value="TPPII_C_sf"/>
</dbReference>
<dbReference type="GO" id="GO:0004177">
    <property type="term" value="F:aminopeptidase activity"/>
    <property type="evidence" value="ECO:0007669"/>
    <property type="project" value="UniProtKB-KW"/>
</dbReference>
<evidence type="ECO:0000256" key="1">
    <source>
        <dbReference type="ARBA" id="ARBA00001910"/>
    </source>
</evidence>
<gene>
    <name evidence="15" type="ORF">RND71_018324</name>
</gene>
<organism evidence="15 16">
    <name type="scientific">Anisodus tanguticus</name>
    <dbReference type="NCBI Taxonomy" id="243964"/>
    <lineage>
        <taxon>Eukaryota</taxon>
        <taxon>Viridiplantae</taxon>
        <taxon>Streptophyta</taxon>
        <taxon>Embryophyta</taxon>
        <taxon>Tracheophyta</taxon>
        <taxon>Spermatophyta</taxon>
        <taxon>Magnoliopsida</taxon>
        <taxon>eudicotyledons</taxon>
        <taxon>Gunneridae</taxon>
        <taxon>Pentapetalae</taxon>
        <taxon>asterids</taxon>
        <taxon>lamiids</taxon>
        <taxon>Solanales</taxon>
        <taxon>Solanaceae</taxon>
        <taxon>Solanoideae</taxon>
        <taxon>Hyoscyameae</taxon>
        <taxon>Anisodus</taxon>
    </lineage>
</organism>
<dbReference type="InterPro" id="IPR034051">
    <property type="entry name" value="TPP_II_domain"/>
</dbReference>
<dbReference type="Proteomes" id="UP001291623">
    <property type="component" value="Unassembled WGS sequence"/>
</dbReference>
<dbReference type="Pfam" id="PF12580">
    <property type="entry name" value="TPPII"/>
    <property type="match status" value="1"/>
</dbReference>
<dbReference type="InterPro" id="IPR015500">
    <property type="entry name" value="Peptidase_S8_subtilisin-rel"/>
</dbReference>
<evidence type="ECO:0000313" key="15">
    <source>
        <dbReference type="EMBL" id="KAK4363083.1"/>
    </source>
</evidence>
<evidence type="ECO:0000256" key="2">
    <source>
        <dbReference type="ARBA" id="ARBA00011073"/>
    </source>
</evidence>
<evidence type="ECO:0000256" key="3">
    <source>
        <dbReference type="ARBA" id="ARBA00012462"/>
    </source>
</evidence>
<dbReference type="EC" id="3.4.14.10" evidence="3"/>
<keyword evidence="7 10" id="KW-0378">Hydrolase</keyword>
<dbReference type="GO" id="GO:0004252">
    <property type="term" value="F:serine-type endopeptidase activity"/>
    <property type="evidence" value="ECO:0007669"/>
    <property type="project" value="UniProtKB-UniRule"/>
</dbReference>
<evidence type="ECO:0000259" key="14">
    <source>
        <dbReference type="Pfam" id="PF21316"/>
    </source>
</evidence>
<evidence type="ECO:0000313" key="16">
    <source>
        <dbReference type="Proteomes" id="UP001291623"/>
    </source>
</evidence>
<protein>
    <recommendedName>
        <fullName evidence="4">Tripeptidyl-peptidase 2</fullName>
        <ecNumber evidence="3">3.4.14.10</ecNumber>
    </recommendedName>
    <alternativeName>
        <fullName evidence="9">Tripeptidyl-peptidase II</fullName>
    </alternativeName>
</protein>
<evidence type="ECO:0000259" key="12">
    <source>
        <dbReference type="Pfam" id="PF12580"/>
    </source>
</evidence>
<evidence type="ECO:0000256" key="5">
    <source>
        <dbReference type="ARBA" id="ARBA00022438"/>
    </source>
</evidence>
<dbReference type="InterPro" id="IPR050131">
    <property type="entry name" value="Peptidase_S8_subtilisin-like"/>
</dbReference>
<dbReference type="PROSITE" id="PS51892">
    <property type="entry name" value="SUBTILASE"/>
    <property type="match status" value="1"/>
</dbReference>
<dbReference type="EMBL" id="JAVYJV010000009">
    <property type="protein sequence ID" value="KAK4363083.1"/>
    <property type="molecule type" value="Genomic_DNA"/>
</dbReference>
<dbReference type="Gene3D" id="2.60.40.3170">
    <property type="match status" value="2"/>
</dbReference>
<dbReference type="Pfam" id="PF21223">
    <property type="entry name" value="TPPII_Ig-like-1"/>
    <property type="match status" value="1"/>
</dbReference>
<dbReference type="InterPro" id="IPR000209">
    <property type="entry name" value="Peptidase_S8/S53_dom"/>
</dbReference>
<proteinExistence type="inferred from homology"/>
<dbReference type="InterPro" id="IPR022229">
    <property type="entry name" value="TPPII_Ig-like-2"/>
</dbReference>
<feature type="domain" description="Peptidase S8/S53" evidence="11">
    <location>
        <begin position="50"/>
        <end position="561"/>
    </location>
</feature>
<feature type="active site" description="Charge relay system" evidence="10">
    <location>
        <position position="298"/>
    </location>
</feature>
<dbReference type="InterPro" id="IPR048383">
    <property type="entry name" value="TPPII_Ig-like-1"/>
</dbReference>
<dbReference type="Pfam" id="PF00082">
    <property type="entry name" value="Peptidase_S8"/>
    <property type="match status" value="1"/>
</dbReference>
<keyword evidence="16" id="KW-1185">Reference proteome</keyword>
<comment type="catalytic activity">
    <reaction evidence="1">
        <text>Release of an N-terminal tripeptide from a polypeptide.</text>
        <dbReference type="EC" id="3.4.14.10"/>
    </reaction>
</comment>
<name>A0AAE1VAV2_9SOLA</name>
<evidence type="ECO:0000256" key="7">
    <source>
        <dbReference type="ARBA" id="ARBA00022801"/>
    </source>
</evidence>
<reference evidence="15" key="1">
    <citation type="submission" date="2023-12" db="EMBL/GenBank/DDBJ databases">
        <title>Genome assembly of Anisodus tanguticus.</title>
        <authorList>
            <person name="Wang Y.-J."/>
        </authorList>
    </citation>
    <scope>NUCLEOTIDE SEQUENCE</scope>
    <source>
        <strain evidence="15">KB-2021</strain>
        <tissue evidence="15">Leaf</tissue>
    </source>
</reference>